<feature type="transmembrane region" description="Helical" evidence="2">
    <location>
        <begin position="109"/>
        <end position="129"/>
    </location>
</feature>
<evidence type="ECO:0000256" key="2">
    <source>
        <dbReference type="SAM" id="Phobius"/>
    </source>
</evidence>
<gene>
    <name evidence="4" type="ORF">C8J55DRAFT_489301</name>
</gene>
<dbReference type="Pfam" id="PF20151">
    <property type="entry name" value="DUF6533"/>
    <property type="match status" value="1"/>
</dbReference>
<evidence type="ECO:0000256" key="1">
    <source>
        <dbReference type="SAM" id="MobiDB-lite"/>
    </source>
</evidence>
<keyword evidence="2" id="KW-0812">Transmembrane</keyword>
<dbReference type="AlphaFoldDB" id="A0A9W9DP11"/>
<proteinExistence type="predicted"/>
<organism evidence="4 5">
    <name type="scientific">Lentinula lateritia</name>
    <dbReference type="NCBI Taxonomy" id="40482"/>
    <lineage>
        <taxon>Eukaryota</taxon>
        <taxon>Fungi</taxon>
        <taxon>Dikarya</taxon>
        <taxon>Basidiomycota</taxon>
        <taxon>Agaricomycotina</taxon>
        <taxon>Agaricomycetes</taxon>
        <taxon>Agaricomycetidae</taxon>
        <taxon>Agaricales</taxon>
        <taxon>Marasmiineae</taxon>
        <taxon>Omphalotaceae</taxon>
        <taxon>Lentinula</taxon>
    </lineage>
</organism>
<feature type="region of interest" description="Disordered" evidence="1">
    <location>
        <begin position="306"/>
        <end position="372"/>
    </location>
</feature>
<dbReference type="Proteomes" id="UP001150238">
    <property type="component" value="Unassembled WGS sequence"/>
</dbReference>
<name>A0A9W9DP11_9AGAR</name>
<keyword evidence="2" id="KW-0472">Membrane</keyword>
<keyword evidence="2" id="KW-1133">Transmembrane helix</keyword>
<dbReference type="EMBL" id="JANVFS010000016">
    <property type="protein sequence ID" value="KAJ4479646.1"/>
    <property type="molecule type" value="Genomic_DNA"/>
</dbReference>
<protein>
    <recommendedName>
        <fullName evidence="3">DUF6533 domain-containing protein</fullName>
    </recommendedName>
</protein>
<evidence type="ECO:0000313" key="4">
    <source>
        <dbReference type="EMBL" id="KAJ4479646.1"/>
    </source>
</evidence>
<accession>A0A9W9DP11</accession>
<comment type="caution">
    <text evidence="4">The sequence shown here is derived from an EMBL/GenBank/DDBJ whole genome shotgun (WGS) entry which is preliminary data.</text>
</comment>
<reference evidence="4" key="2">
    <citation type="journal article" date="2023" name="Proc. Natl. Acad. Sci. U.S.A.">
        <title>A global phylogenomic analysis of the shiitake genus Lentinula.</title>
        <authorList>
            <person name="Sierra-Patev S."/>
            <person name="Min B."/>
            <person name="Naranjo-Ortiz M."/>
            <person name="Looney B."/>
            <person name="Konkel Z."/>
            <person name="Slot J.C."/>
            <person name="Sakamoto Y."/>
            <person name="Steenwyk J.L."/>
            <person name="Rokas A."/>
            <person name="Carro J."/>
            <person name="Camarero S."/>
            <person name="Ferreira P."/>
            <person name="Molpeceres G."/>
            <person name="Ruiz-Duenas F.J."/>
            <person name="Serrano A."/>
            <person name="Henrissat B."/>
            <person name="Drula E."/>
            <person name="Hughes K.W."/>
            <person name="Mata J.L."/>
            <person name="Ishikawa N.K."/>
            <person name="Vargas-Isla R."/>
            <person name="Ushijima S."/>
            <person name="Smith C.A."/>
            <person name="Donoghue J."/>
            <person name="Ahrendt S."/>
            <person name="Andreopoulos W."/>
            <person name="He G."/>
            <person name="LaButti K."/>
            <person name="Lipzen A."/>
            <person name="Ng V."/>
            <person name="Riley R."/>
            <person name="Sandor L."/>
            <person name="Barry K."/>
            <person name="Martinez A.T."/>
            <person name="Xiao Y."/>
            <person name="Gibbons J.G."/>
            <person name="Terashima K."/>
            <person name="Grigoriev I.V."/>
            <person name="Hibbett D."/>
        </authorList>
    </citation>
    <scope>NUCLEOTIDE SEQUENCE</scope>
    <source>
        <strain evidence="4">Sp2 HRB7682 ss15</strain>
    </source>
</reference>
<dbReference type="InterPro" id="IPR045340">
    <property type="entry name" value="DUF6533"/>
</dbReference>
<feature type="transmembrane region" description="Helical" evidence="2">
    <location>
        <begin position="46"/>
        <end position="64"/>
    </location>
</feature>
<evidence type="ECO:0000259" key="3">
    <source>
        <dbReference type="Pfam" id="PF20151"/>
    </source>
</evidence>
<evidence type="ECO:0000313" key="5">
    <source>
        <dbReference type="Proteomes" id="UP001150238"/>
    </source>
</evidence>
<feature type="compositionally biased region" description="Polar residues" evidence="1">
    <location>
        <begin position="311"/>
        <end position="321"/>
    </location>
</feature>
<reference evidence="4" key="1">
    <citation type="submission" date="2022-08" db="EMBL/GenBank/DDBJ databases">
        <authorList>
            <consortium name="DOE Joint Genome Institute"/>
            <person name="Min B."/>
            <person name="Riley R."/>
            <person name="Sierra-Patev S."/>
            <person name="Naranjo-Ortiz M."/>
            <person name="Looney B."/>
            <person name="Konkel Z."/>
            <person name="Slot J.C."/>
            <person name="Sakamoto Y."/>
            <person name="Steenwyk J.L."/>
            <person name="Rokas A."/>
            <person name="Carro J."/>
            <person name="Camarero S."/>
            <person name="Ferreira P."/>
            <person name="Molpeceres G."/>
            <person name="Ruiz-Duenas F.J."/>
            <person name="Serrano A."/>
            <person name="Henrissat B."/>
            <person name="Drula E."/>
            <person name="Hughes K.W."/>
            <person name="Mata J.L."/>
            <person name="Ishikawa N.K."/>
            <person name="Vargas-Isla R."/>
            <person name="Ushijima S."/>
            <person name="Smith C.A."/>
            <person name="Ahrendt S."/>
            <person name="Andreopoulos W."/>
            <person name="He G."/>
            <person name="Labutti K."/>
            <person name="Lipzen A."/>
            <person name="Ng V."/>
            <person name="Sandor L."/>
            <person name="Barry K."/>
            <person name="Martinez A.T."/>
            <person name="Xiao Y."/>
            <person name="Gibbons J.G."/>
            <person name="Terashima K."/>
            <person name="Hibbett D.S."/>
            <person name="Grigoriev I.V."/>
        </authorList>
    </citation>
    <scope>NUCLEOTIDE SEQUENCE</scope>
    <source>
        <strain evidence="4">Sp2 HRB7682 ss15</strain>
    </source>
</reference>
<feature type="domain" description="DUF6533" evidence="3">
    <location>
        <begin position="17"/>
        <end position="57"/>
    </location>
</feature>
<feature type="transmembrane region" description="Helical" evidence="2">
    <location>
        <begin position="14"/>
        <end position="34"/>
    </location>
</feature>
<sequence>MASKAVTHYLQFDIQWASIALIWYDYALTFPMEIQYLWTSKFRFSTFLYILCRYALLANVLYLLDIAGKLTENCNTWYQFIGALSVLGRAAVIVVFAGRTWAVWGQNRFVLAYMSILGAACVALDITHVPGLRCTGGSSIPIGLSLRFFATMICKTDSGHPASDLLSILMVVFEYSSAILNSIRCIQAFRAHGKSFEEQKEGFQFLLFEQVSLFTTAAVILNFQAPSGFFQRLLNALTLPLSGLLTARFLLHMREWEYKNSPGAMSIHGIQNGGPEGQFNTTFSFRAASVALSTIITSDFGLDPVARGPNPKNSWNRSTGASRAEGNDSIPSTPSTTSHSRVDVESQPHPGPTAKSESSTESVKEGKKRVHN</sequence>
<feature type="transmembrane region" description="Helical" evidence="2">
    <location>
        <begin position="76"/>
        <end position="97"/>
    </location>
</feature>